<evidence type="ECO:0000256" key="7">
    <source>
        <dbReference type="ARBA" id="ARBA00022989"/>
    </source>
</evidence>
<keyword evidence="6" id="KW-0256">Endoplasmic reticulum</keyword>
<reference evidence="15" key="1">
    <citation type="submission" date="2025-08" db="UniProtKB">
        <authorList>
            <consortium name="RefSeq"/>
        </authorList>
    </citation>
    <scope>IDENTIFICATION</scope>
</reference>
<keyword evidence="9 12" id="KW-0472">Membrane</keyword>
<evidence type="ECO:0000256" key="8">
    <source>
        <dbReference type="ARBA" id="ARBA00023002"/>
    </source>
</evidence>
<dbReference type="PANTHER" id="PTHR14519">
    <property type="entry name" value="VITAMIN K EPOXIDE REDUCTASE COMPLEX, SUBUNIT 1"/>
    <property type="match status" value="1"/>
</dbReference>
<keyword evidence="10" id="KW-1015">Disulfide bond</keyword>
<keyword evidence="11" id="KW-0676">Redox-active center</keyword>
<keyword evidence="14" id="KW-1185">Reference proteome</keyword>
<gene>
    <name evidence="15" type="primary">LOC103511494</name>
</gene>
<evidence type="ECO:0000256" key="3">
    <source>
        <dbReference type="ARBA" id="ARBA00012278"/>
    </source>
</evidence>
<dbReference type="STRING" id="121845.A0A3Q0J268"/>
<evidence type="ECO:0000256" key="12">
    <source>
        <dbReference type="SAM" id="Phobius"/>
    </source>
</evidence>
<dbReference type="GO" id="GO:0047057">
    <property type="term" value="F:vitamin-K-epoxide reductase (warfarin-sensitive) activity"/>
    <property type="evidence" value="ECO:0007669"/>
    <property type="project" value="UniProtKB-EC"/>
</dbReference>
<dbReference type="Gene3D" id="1.20.1440.130">
    <property type="entry name" value="VKOR domain"/>
    <property type="match status" value="1"/>
</dbReference>
<dbReference type="GO" id="GO:0048038">
    <property type="term" value="F:quinone binding"/>
    <property type="evidence" value="ECO:0007669"/>
    <property type="project" value="UniProtKB-KW"/>
</dbReference>
<comment type="similarity">
    <text evidence="2">Belongs to the VKOR family.</text>
</comment>
<dbReference type="PANTHER" id="PTHR14519:SF5">
    <property type="entry name" value="VITAMIN K EPOXIDE REDUCTASE COMPLEX SUBUNIT 1-LIKE PROTEIN 1"/>
    <property type="match status" value="1"/>
</dbReference>
<proteinExistence type="inferred from homology"/>
<keyword evidence="7 12" id="KW-1133">Transmembrane helix</keyword>
<dbReference type="InterPro" id="IPR038354">
    <property type="entry name" value="VKOR_sf"/>
</dbReference>
<feature type="domain" description="Vitamin K epoxide reductase" evidence="13">
    <location>
        <begin position="13"/>
        <end position="94"/>
    </location>
</feature>
<keyword evidence="8" id="KW-0560">Oxidoreductase</keyword>
<evidence type="ECO:0000259" key="13">
    <source>
        <dbReference type="Pfam" id="PF07884"/>
    </source>
</evidence>
<protein>
    <recommendedName>
        <fullName evidence="3">vitamin-K-epoxide reductase (warfarin-sensitive)</fullName>
        <ecNumber evidence="3">1.17.4.4</ecNumber>
    </recommendedName>
</protein>
<evidence type="ECO:0000256" key="4">
    <source>
        <dbReference type="ARBA" id="ARBA00022692"/>
    </source>
</evidence>
<organism evidence="14 15">
    <name type="scientific">Diaphorina citri</name>
    <name type="common">Asian citrus psyllid</name>
    <dbReference type="NCBI Taxonomy" id="121845"/>
    <lineage>
        <taxon>Eukaryota</taxon>
        <taxon>Metazoa</taxon>
        <taxon>Ecdysozoa</taxon>
        <taxon>Arthropoda</taxon>
        <taxon>Hexapoda</taxon>
        <taxon>Insecta</taxon>
        <taxon>Pterygota</taxon>
        <taxon>Neoptera</taxon>
        <taxon>Paraneoptera</taxon>
        <taxon>Hemiptera</taxon>
        <taxon>Sternorrhyncha</taxon>
        <taxon>Psylloidea</taxon>
        <taxon>Psyllidae</taxon>
        <taxon>Diaphorininae</taxon>
        <taxon>Diaphorina</taxon>
    </lineage>
</organism>
<dbReference type="GO" id="GO:0005789">
    <property type="term" value="C:endoplasmic reticulum membrane"/>
    <property type="evidence" value="ECO:0007669"/>
    <property type="project" value="UniProtKB-SubCell"/>
</dbReference>
<evidence type="ECO:0000313" key="15">
    <source>
        <dbReference type="RefSeq" id="XP_026681048.1"/>
    </source>
</evidence>
<dbReference type="RefSeq" id="XP_026681048.1">
    <property type="nucleotide sequence ID" value="XM_026825247.1"/>
</dbReference>
<dbReference type="OMA" id="PWTRWAF"/>
<dbReference type="Proteomes" id="UP000079169">
    <property type="component" value="Unplaced"/>
</dbReference>
<dbReference type="Pfam" id="PF07884">
    <property type="entry name" value="VKOR"/>
    <property type="match status" value="1"/>
</dbReference>
<keyword evidence="4 12" id="KW-0812">Transmembrane</keyword>
<evidence type="ECO:0000256" key="9">
    <source>
        <dbReference type="ARBA" id="ARBA00023136"/>
    </source>
</evidence>
<dbReference type="InterPro" id="IPR042406">
    <property type="entry name" value="VKORC1/VKORC1L1"/>
</dbReference>
<dbReference type="GeneID" id="103511494"/>
<dbReference type="PaxDb" id="121845-A0A3Q0J268"/>
<comment type="subcellular location">
    <subcellularLocation>
        <location evidence="1">Endoplasmic reticulum membrane</location>
        <topology evidence="1">Multi-pass membrane protein</topology>
    </subcellularLocation>
</comment>
<dbReference type="GO" id="GO:0042373">
    <property type="term" value="P:vitamin K metabolic process"/>
    <property type="evidence" value="ECO:0007669"/>
    <property type="project" value="InterPro"/>
</dbReference>
<feature type="transmembrane region" description="Helical" evidence="12">
    <location>
        <begin position="6"/>
        <end position="27"/>
    </location>
</feature>
<evidence type="ECO:0000313" key="14">
    <source>
        <dbReference type="Proteomes" id="UP000079169"/>
    </source>
</evidence>
<dbReference type="InterPro" id="IPR012932">
    <property type="entry name" value="VKOR"/>
</dbReference>
<evidence type="ECO:0000256" key="2">
    <source>
        <dbReference type="ARBA" id="ARBA00006214"/>
    </source>
</evidence>
<accession>A0A3Q0J268</accession>
<evidence type="ECO:0000256" key="5">
    <source>
        <dbReference type="ARBA" id="ARBA00022719"/>
    </source>
</evidence>
<name>A0A3Q0J268_DIACI</name>
<evidence type="ECO:0000256" key="6">
    <source>
        <dbReference type="ARBA" id="ARBA00022824"/>
    </source>
</evidence>
<evidence type="ECO:0000256" key="10">
    <source>
        <dbReference type="ARBA" id="ARBA00023157"/>
    </source>
</evidence>
<dbReference type="AlphaFoldDB" id="A0A3Q0J268"/>
<dbReference type="KEGG" id="dci:103511494"/>
<sequence>MANTGVVNFFTRGLSLAGIGLCVYAFFVSTALQQNPKHAPYCNIDAQFNCTNYLTSKHIKGFGLVGKYLGEKSPLNQPNAFYGLGVYAAITLFSKFHFYEEV</sequence>
<evidence type="ECO:0000256" key="11">
    <source>
        <dbReference type="ARBA" id="ARBA00023284"/>
    </source>
</evidence>
<keyword evidence="5" id="KW-0874">Quinone</keyword>
<dbReference type="EC" id="1.17.4.4" evidence="3"/>
<evidence type="ECO:0000256" key="1">
    <source>
        <dbReference type="ARBA" id="ARBA00004477"/>
    </source>
</evidence>